<dbReference type="AlphaFoldDB" id="A0AAN0WBT4"/>
<protein>
    <submittedName>
        <fullName evidence="1">Uncharacterized protein</fullName>
    </submittedName>
</protein>
<evidence type="ECO:0000313" key="1">
    <source>
        <dbReference type="EMBL" id="AJO22349.1"/>
    </source>
</evidence>
<reference evidence="2" key="1">
    <citation type="submission" date="2015-01" db="EMBL/GenBank/DDBJ databases">
        <title>Comparative genome analysis of Bacillus coagulans HM-08, Clostridium butyricum HM-68, Bacillus subtilis HM-66 and Bacillus paralicheniformis BL-09.</title>
        <authorList>
            <person name="Zhang H."/>
        </authorList>
    </citation>
    <scope>NUCLEOTIDE SEQUENCE [LARGE SCALE GENOMIC DNA]</scope>
    <source>
        <strain evidence="2">HM-08</strain>
    </source>
</reference>
<organism evidence="1 2">
    <name type="scientific">Heyndrickxia coagulans</name>
    <name type="common">Weizmannia coagulans</name>
    <dbReference type="NCBI Taxonomy" id="1398"/>
    <lineage>
        <taxon>Bacteria</taxon>
        <taxon>Bacillati</taxon>
        <taxon>Bacillota</taxon>
        <taxon>Bacilli</taxon>
        <taxon>Bacillales</taxon>
        <taxon>Bacillaceae</taxon>
        <taxon>Heyndrickxia</taxon>
    </lineage>
</organism>
<accession>A0AAN0WBT4</accession>
<evidence type="ECO:0000313" key="2">
    <source>
        <dbReference type="Proteomes" id="UP000032024"/>
    </source>
</evidence>
<dbReference type="Proteomes" id="UP000032024">
    <property type="component" value="Chromosome"/>
</dbReference>
<gene>
    <name evidence="1" type="ORF">SB48_HM08orf02451</name>
</gene>
<keyword evidence="2" id="KW-1185">Reference proteome</keyword>
<sequence length="37" mass="4243">MKTIPLRALVVILLKPPADFQVHLKICNQCKKRNQKG</sequence>
<proteinExistence type="predicted"/>
<name>A0AAN0WBT4_HEYCO</name>
<dbReference type="EMBL" id="CP010525">
    <property type="protein sequence ID" value="AJO22349.1"/>
    <property type="molecule type" value="Genomic_DNA"/>
</dbReference>